<sequence>ATLLALATLAGLLPAAPPAAAQILEPCYTIESKLNGYVLQVGPHTYTDATGAQYTEADPRLDARLVVGPKLAIPTSPGGVYGRGYPNVQSQVWVRHGDYLASKLNGFALDLLGDATAPATPVVVNPVKVLTTAAGYLERTPERFAIDAQGYIAEHATGLVLDIAGNSSAAGAPVVAWPRKGLAWAANQRWELVRVPDAVCYPPALDSGLYGPLTHMAGTGPGGTQGVPVLHTYLPGGTMAANFTWQSEYRLLSTWAQFRGMTSNGGYLLHYETVRNRNLVKRILPPHSYGTVQDEWAINAVFAEIIETMPEELYIRFVNQAGYALEARLSPAIVQEASDR</sequence>
<feature type="non-terminal residue" evidence="2">
    <location>
        <position position="1"/>
    </location>
</feature>
<gene>
    <name evidence="2" type="ORF">AVDCRST_MAG88-4381</name>
</gene>
<proteinExistence type="predicted"/>
<evidence type="ECO:0000256" key="1">
    <source>
        <dbReference type="SAM" id="SignalP"/>
    </source>
</evidence>
<name>A0A6J4VUK4_9BACT</name>
<keyword evidence="1" id="KW-0732">Signal</keyword>
<feature type="signal peptide" evidence="1">
    <location>
        <begin position="1"/>
        <end position="21"/>
    </location>
</feature>
<dbReference type="Gene3D" id="2.80.10.50">
    <property type="match status" value="1"/>
</dbReference>
<protein>
    <submittedName>
        <fullName evidence="2">Uncharacterized protein</fullName>
    </submittedName>
</protein>
<dbReference type="EMBL" id="CADCWM010001104">
    <property type="protein sequence ID" value="CAA9588403.1"/>
    <property type="molecule type" value="Genomic_DNA"/>
</dbReference>
<dbReference type="SUPFAM" id="SSF50370">
    <property type="entry name" value="Ricin B-like lectins"/>
    <property type="match status" value="1"/>
</dbReference>
<reference evidence="2" key="1">
    <citation type="submission" date="2020-02" db="EMBL/GenBank/DDBJ databases">
        <authorList>
            <person name="Meier V. D."/>
        </authorList>
    </citation>
    <scope>NUCLEOTIDE SEQUENCE</scope>
    <source>
        <strain evidence="2">AVDCRST_MAG88</strain>
    </source>
</reference>
<dbReference type="AlphaFoldDB" id="A0A6J4VUK4"/>
<dbReference type="InterPro" id="IPR035992">
    <property type="entry name" value="Ricin_B-like_lectins"/>
</dbReference>
<dbReference type="PROSITE" id="PS50231">
    <property type="entry name" value="RICIN_B_LECTIN"/>
    <property type="match status" value="1"/>
</dbReference>
<accession>A0A6J4VUK4</accession>
<organism evidence="2">
    <name type="scientific">uncultured Thermomicrobiales bacterium</name>
    <dbReference type="NCBI Taxonomy" id="1645740"/>
    <lineage>
        <taxon>Bacteria</taxon>
        <taxon>Pseudomonadati</taxon>
        <taxon>Thermomicrobiota</taxon>
        <taxon>Thermomicrobia</taxon>
        <taxon>Thermomicrobiales</taxon>
        <taxon>environmental samples</taxon>
    </lineage>
</organism>
<evidence type="ECO:0000313" key="2">
    <source>
        <dbReference type="EMBL" id="CAA9588403.1"/>
    </source>
</evidence>
<feature type="chain" id="PRO_5026707408" evidence="1">
    <location>
        <begin position="22"/>
        <end position="340"/>
    </location>
</feature>